<dbReference type="PANTHER" id="PTHR38698:SF1">
    <property type="entry name" value="FUNGAL PROTEIN"/>
    <property type="match status" value="1"/>
</dbReference>
<dbReference type="Pfam" id="PF17104">
    <property type="entry name" value="YBL010C_LAA2"/>
    <property type="match status" value="1"/>
</dbReference>
<name>A0AAI8VBR5_9PEZI</name>
<evidence type="ECO:0000256" key="1">
    <source>
        <dbReference type="SAM" id="MobiDB-lite"/>
    </source>
</evidence>
<protein>
    <submittedName>
        <fullName evidence="2">Uu.00g043580.m01.CDS01</fullName>
    </submittedName>
</protein>
<dbReference type="PANTHER" id="PTHR38698">
    <property type="entry name" value="EXPRESSED PROTEIN"/>
    <property type="match status" value="1"/>
</dbReference>
<keyword evidence="3" id="KW-1185">Reference proteome</keyword>
<dbReference type="EMBL" id="CAUWAG010000003">
    <property type="protein sequence ID" value="CAJ2501505.1"/>
    <property type="molecule type" value="Genomic_DNA"/>
</dbReference>
<comment type="caution">
    <text evidence="2">The sequence shown here is derived from an EMBL/GenBank/DDBJ whole genome shotgun (WGS) entry which is preliminary data.</text>
</comment>
<sequence>MSGDRRSSSSSLEAPERKGTQDPGAHELESSDSDEHFSDAQSSPSNSAGDSSPVPRTRVEKVDDEPSYGEVPGTVAYDKRTEDAAPDEIAIIQDENAESASADEPVAPGGQPIPKTVVDETADVPGSSSHNYHEDLHQADATPDLVRKPDGTAEANPIPSPLDASSQDTDEPPVTPALKSPSTHRRRKSSAARSIRSVDGGDADDNDDEFGDDFDDFEEGDEDADFGDFDDGFQQAEADTPAPPLASPPQVSIPSFPILDLDGLDSEDILTATEPYLDALYTPDMLELPVLPSPPNDNPIFFNPRSASLWSQLAAPPPLQPPDWIRSRIRRLFLVSLGVPVDLDEILPASKQNKLVLPSLHRVTSNGSLRTSSDSRSVSRLRKAEANGSSISVASQGKEKSRSDSKRRKGPPQAPALDLVSSKQLCTTTEEALGGMTDAELQQHVDKLKDMEVVANEVLEFWKKRTDEKIGDREAFEGVIENLVKHARKNRK</sequence>
<proteinExistence type="predicted"/>
<feature type="compositionally biased region" description="Low complexity" evidence="1">
    <location>
        <begin position="365"/>
        <end position="378"/>
    </location>
</feature>
<feature type="region of interest" description="Disordered" evidence="1">
    <location>
        <begin position="365"/>
        <end position="416"/>
    </location>
</feature>
<dbReference type="Proteomes" id="UP001295740">
    <property type="component" value="Unassembled WGS sequence"/>
</dbReference>
<evidence type="ECO:0000313" key="3">
    <source>
        <dbReference type="Proteomes" id="UP001295740"/>
    </source>
</evidence>
<reference evidence="2" key="1">
    <citation type="submission" date="2023-10" db="EMBL/GenBank/DDBJ databases">
        <authorList>
            <person name="Hackl T."/>
        </authorList>
    </citation>
    <scope>NUCLEOTIDE SEQUENCE</scope>
</reference>
<feature type="compositionally biased region" description="Acidic residues" evidence="1">
    <location>
        <begin position="201"/>
        <end position="231"/>
    </location>
</feature>
<evidence type="ECO:0000313" key="2">
    <source>
        <dbReference type="EMBL" id="CAJ2501505.1"/>
    </source>
</evidence>
<feature type="compositionally biased region" description="Low complexity" evidence="1">
    <location>
        <begin position="42"/>
        <end position="52"/>
    </location>
</feature>
<feature type="region of interest" description="Disordered" evidence="1">
    <location>
        <begin position="1"/>
        <end position="249"/>
    </location>
</feature>
<dbReference type="AlphaFoldDB" id="A0AAI8VBR5"/>
<feature type="compositionally biased region" description="Basic and acidic residues" evidence="1">
    <location>
        <begin position="14"/>
        <end position="38"/>
    </location>
</feature>
<gene>
    <name evidence="2" type="ORF">KHLLAP_LOCUS1973</name>
</gene>
<organism evidence="2 3">
    <name type="scientific">Anthostomella pinea</name>
    <dbReference type="NCBI Taxonomy" id="933095"/>
    <lineage>
        <taxon>Eukaryota</taxon>
        <taxon>Fungi</taxon>
        <taxon>Dikarya</taxon>
        <taxon>Ascomycota</taxon>
        <taxon>Pezizomycotina</taxon>
        <taxon>Sordariomycetes</taxon>
        <taxon>Xylariomycetidae</taxon>
        <taxon>Xylariales</taxon>
        <taxon>Xylariaceae</taxon>
        <taxon>Anthostomella</taxon>
    </lineage>
</organism>
<accession>A0AAI8VBR5</accession>
<dbReference type="InterPro" id="IPR031355">
    <property type="entry name" value="YBL010C/LAA2-like"/>
</dbReference>